<dbReference type="PANTHER" id="PTHR22976">
    <property type="entry name" value="BIOTIN SYNTHASE"/>
    <property type="match status" value="1"/>
</dbReference>
<evidence type="ECO:0000256" key="10">
    <source>
        <dbReference type="ARBA" id="ARBA00023004"/>
    </source>
</evidence>
<dbReference type="InterPro" id="IPR007197">
    <property type="entry name" value="rSAM"/>
</dbReference>
<evidence type="ECO:0000259" key="15">
    <source>
        <dbReference type="PROSITE" id="PS51918"/>
    </source>
</evidence>
<dbReference type="Pfam" id="PF06968">
    <property type="entry name" value="BATS"/>
    <property type="match status" value="1"/>
</dbReference>
<keyword evidence="4 13" id="KW-0004">4Fe-4S</keyword>
<comment type="function">
    <text evidence="13">Catalyzes the conversion of dethiobiotin (DTB) to biotin by the insertion of a sulfur atom into dethiobiotin via a radical-based mechanism.</text>
</comment>
<dbReference type="SFLD" id="SFLDS00029">
    <property type="entry name" value="Radical_SAM"/>
    <property type="match status" value="1"/>
</dbReference>
<feature type="binding site" evidence="13 14">
    <location>
        <position position="137"/>
    </location>
    <ligand>
        <name>[2Fe-2S] cluster</name>
        <dbReference type="ChEBI" id="CHEBI:190135"/>
    </ligand>
</feature>
<dbReference type="SMART" id="SM00729">
    <property type="entry name" value="Elp3"/>
    <property type="match status" value="1"/>
</dbReference>
<feature type="binding site" evidence="13 14">
    <location>
        <position position="105"/>
    </location>
    <ligand>
        <name>[2Fe-2S] cluster</name>
        <dbReference type="ChEBI" id="CHEBI:190135"/>
    </ligand>
</feature>
<dbReference type="GO" id="GO:0051539">
    <property type="term" value="F:4 iron, 4 sulfur cluster binding"/>
    <property type="evidence" value="ECO:0007669"/>
    <property type="project" value="UniProtKB-KW"/>
</dbReference>
<feature type="binding site" evidence="13 14">
    <location>
        <position position="68"/>
    </location>
    <ligand>
        <name>[4Fe-4S] cluster</name>
        <dbReference type="ChEBI" id="CHEBI:49883"/>
        <note>4Fe-4S-S-AdoMet</note>
    </ligand>
</feature>
<dbReference type="SMART" id="SM00876">
    <property type="entry name" value="BATS"/>
    <property type="match status" value="1"/>
</dbReference>
<dbReference type="InterPro" id="IPR058240">
    <property type="entry name" value="rSAM_sf"/>
</dbReference>
<reference evidence="16" key="1">
    <citation type="submission" date="2022-10" db="EMBL/GenBank/DDBJ databases">
        <authorList>
            <person name="Yu W.X."/>
        </authorList>
    </citation>
    <scope>NUCLEOTIDE SEQUENCE</scope>
    <source>
        <strain evidence="16">AAT</strain>
    </source>
</reference>
<comment type="caution">
    <text evidence="16">The sequence shown here is derived from an EMBL/GenBank/DDBJ whole genome shotgun (WGS) entry which is preliminary data.</text>
</comment>
<keyword evidence="5 13" id="KW-0808">Transferase</keyword>
<dbReference type="SFLD" id="SFLDG01060">
    <property type="entry name" value="BATS_domain_containing"/>
    <property type="match status" value="1"/>
</dbReference>
<keyword evidence="11 13" id="KW-0411">Iron-sulfur</keyword>
<dbReference type="HAMAP" id="MF_01694">
    <property type="entry name" value="BioB"/>
    <property type="match status" value="1"/>
</dbReference>
<organism evidence="16 17">
    <name type="scientific">Plebeiibacterium sediminum</name>
    <dbReference type="NCBI Taxonomy" id="2992112"/>
    <lineage>
        <taxon>Bacteria</taxon>
        <taxon>Pseudomonadati</taxon>
        <taxon>Bacteroidota</taxon>
        <taxon>Bacteroidia</taxon>
        <taxon>Marinilabiliales</taxon>
        <taxon>Marinilabiliaceae</taxon>
        <taxon>Plebeiibacterium</taxon>
    </lineage>
</organism>
<evidence type="ECO:0000256" key="6">
    <source>
        <dbReference type="ARBA" id="ARBA00022691"/>
    </source>
</evidence>
<evidence type="ECO:0000256" key="11">
    <source>
        <dbReference type="ARBA" id="ARBA00023014"/>
    </source>
</evidence>
<protein>
    <recommendedName>
        <fullName evidence="3 13">Biotin synthase</fullName>
        <ecNumber evidence="3 13">2.8.1.6</ecNumber>
    </recommendedName>
</protein>
<evidence type="ECO:0000256" key="13">
    <source>
        <dbReference type="HAMAP-Rule" id="MF_01694"/>
    </source>
</evidence>
<dbReference type="InterPro" id="IPR010722">
    <property type="entry name" value="BATS_dom"/>
</dbReference>
<dbReference type="InterPro" id="IPR006638">
    <property type="entry name" value="Elp3/MiaA/NifB-like_rSAM"/>
</dbReference>
<evidence type="ECO:0000256" key="3">
    <source>
        <dbReference type="ARBA" id="ARBA00012236"/>
    </source>
</evidence>
<evidence type="ECO:0000256" key="7">
    <source>
        <dbReference type="ARBA" id="ARBA00022714"/>
    </source>
</evidence>
<feature type="binding site" evidence="13 14">
    <location>
        <position position="65"/>
    </location>
    <ligand>
        <name>[4Fe-4S] cluster</name>
        <dbReference type="ChEBI" id="CHEBI:49883"/>
        <note>4Fe-4S-S-AdoMet</note>
    </ligand>
</feature>
<dbReference type="SFLD" id="SFLDG01278">
    <property type="entry name" value="biotin_synthase_like"/>
    <property type="match status" value="1"/>
</dbReference>
<evidence type="ECO:0000256" key="4">
    <source>
        <dbReference type="ARBA" id="ARBA00022485"/>
    </source>
</evidence>
<gene>
    <name evidence="13 16" type="primary">bioB</name>
    <name evidence="16" type="ORF">OM075_22930</name>
</gene>
<dbReference type="EC" id="2.8.1.6" evidence="3 13"/>
<dbReference type="GO" id="GO:0004076">
    <property type="term" value="F:biotin synthase activity"/>
    <property type="evidence" value="ECO:0007669"/>
    <property type="project" value="UniProtKB-UniRule"/>
</dbReference>
<dbReference type="Proteomes" id="UP001209229">
    <property type="component" value="Unassembled WGS sequence"/>
</dbReference>
<dbReference type="Pfam" id="PF04055">
    <property type="entry name" value="Radical_SAM"/>
    <property type="match status" value="1"/>
</dbReference>
<dbReference type="AlphaFoldDB" id="A0AAE3M9J3"/>
<feature type="binding site" evidence="13 14">
    <location>
        <position position="267"/>
    </location>
    <ligand>
        <name>[2Fe-2S] cluster</name>
        <dbReference type="ChEBI" id="CHEBI:190135"/>
    </ligand>
</feature>
<dbReference type="InterPro" id="IPR013785">
    <property type="entry name" value="Aldolase_TIM"/>
</dbReference>
<evidence type="ECO:0000313" key="17">
    <source>
        <dbReference type="Proteomes" id="UP001209229"/>
    </source>
</evidence>
<feature type="binding site" evidence="13 14">
    <location>
        <position position="197"/>
    </location>
    <ligand>
        <name>[2Fe-2S] cluster</name>
        <dbReference type="ChEBI" id="CHEBI:190135"/>
    </ligand>
</feature>
<dbReference type="GO" id="GO:0009102">
    <property type="term" value="P:biotin biosynthetic process"/>
    <property type="evidence" value="ECO:0007669"/>
    <property type="project" value="UniProtKB-UniRule"/>
</dbReference>
<evidence type="ECO:0000256" key="5">
    <source>
        <dbReference type="ARBA" id="ARBA00022679"/>
    </source>
</evidence>
<dbReference type="EMBL" id="JAPDPJ010000100">
    <property type="protein sequence ID" value="MCW3789335.1"/>
    <property type="molecule type" value="Genomic_DNA"/>
</dbReference>
<evidence type="ECO:0000256" key="9">
    <source>
        <dbReference type="ARBA" id="ARBA00022756"/>
    </source>
</evidence>
<dbReference type="PROSITE" id="PS51918">
    <property type="entry name" value="RADICAL_SAM"/>
    <property type="match status" value="1"/>
</dbReference>
<comment type="pathway">
    <text evidence="1 13">Cofactor biosynthesis; biotin biosynthesis; biotin from 7,8-diaminononanoate: step 2/2.</text>
</comment>
<evidence type="ECO:0000256" key="1">
    <source>
        <dbReference type="ARBA" id="ARBA00004942"/>
    </source>
</evidence>
<evidence type="ECO:0000256" key="8">
    <source>
        <dbReference type="ARBA" id="ARBA00022723"/>
    </source>
</evidence>
<feature type="domain" description="Radical SAM core" evidence="15">
    <location>
        <begin position="43"/>
        <end position="272"/>
    </location>
</feature>
<evidence type="ECO:0000256" key="14">
    <source>
        <dbReference type="PIRSR" id="PIRSR001619-1"/>
    </source>
</evidence>
<keyword evidence="9 13" id="KW-0093">Biotin biosynthesis</keyword>
<accession>A0AAE3M9J3</accession>
<name>A0AAE3M9J3_9BACT</name>
<keyword evidence="7 13" id="KW-0001">2Fe-2S</keyword>
<evidence type="ECO:0000256" key="12">
    <source>
        <dbReference type="ARBA" id="ARBA00051157"/>
    </source>
</evidence>
<comment type="similarity">
    <text evidence="2 13">Belongs to the radical SAM superfamily. Biotin synthase family.</text>
</comment>
<comment type="catalytic activity">
    <reaction evidence="12 13">
        <text>(4R,5S)-dethiobiotin + (sulfur carrier)-SH + 2 reduced [2Fe-2S]-[ferredoxin] + 2 S-adenosyl-L-methionine = (sulfur carrier)-H + biotin + 2 5'-deoxyadenosine + 2 L-methionine + 2 oxidized [2Fe-2S]-[ferredoxin]</text>
        <dbReference type="Rhea" id="RHEA:22060"/>
        <dbReference type="Rhea" id="RHEA-COMP:10000"/>
        <dbReference type="Rhea" id="RHEA-COMP:10001"/>
        <dbReference type="Rhea" id="RHEA-COMP:14737"/>
        <dbReference type="Rhea" id="RHEA-COMP:14739"/>
        <dbReference type="ChEBI" id="CHEBI:17319"/>
        <dbReference type="ChEBI" id="CHEBI:29917"/>
        <dbReference type="ChEBI" id="CHEBI:33737"/>
        <dbReference type="ChEBI" id="CHEBI:33738"/>
        <dbReference type="ChEBI" id="CHEBI:57586"/>
        <dbReference type="ChEBI" id="CHEBI:57844"/>
        <dbReference type="ChEBI" id="CHEBI:59789"/>
        <dbReference type="ChEBI" id="CHEBI:64428"/>
        <dbReference type="ChEBI" id="CHEBI:149473"/>
        <dbReference type="EC" id="2.8.1.6"/>
    </reaction>
</comment>
<comment type="cofactor">
    <cofactor evidence="14">
        <name>[2Fe-2S] cluster</name>
        <dbReference type="ChEBI" id="CHEBI:190135"/>
    </cofactor>
    <text evidence="14">Binds 1 [2Fe-2S] cluster. The cluster is coordinated with 3 cysteines and 1 arginine.</text>
</comment>
<dbReference type="Gene3D" id="3.20.20.70">
    <property type="entry name" value="Aldolase class I"/>
    <property type="match status" value="1"/>
</dbReference>
<dbReference type="CDD" id="cd01335">
    <property type="entry name" value="Radical_SAM"/>
    <property type="match status" value="1"/>
</dbReference>
<dbReference type="RefSeq" id="WP_301192890.1">
    <property type="nucleotide sequence ID" value="NZ_JAPDPJ010000100.1"/>
</dbReference>
<evidence type="ECO:0000313" key="16">
    <source>
        <dbReference type="EMBL" id="MCW3789335.1"/>
    </source>
</evidence>
<dbReference type="SUPFAM" id="SSF102114">
    <property type="entry name" value="Radical SAM enzymes"/>
    <property type="match status" value="1"/>
</dbReference>
<dbReference type="PIRSF" id="PIRSF001619">
    <property type="entry name" value="Biotin_synth"/>
    <property type="match status" value="1"/>
</dbReference>
<dbReference type="InterPro" id="IPR024177">
    <property type="entry name" value="Biotin_synthase"/>
</dbReference>
<keyword evidence="10 13" id="KW-0408">Iron</keyword>
<dbReference type="NCBIfam" id="TIGR00433">
    <property type="entry name" value="bioB"/>
    <property type="match status" value="1"/>
</dbReference>
<feature type="binding site" evidence="13 14">
    <location>
        <position position="61"/>
    </location>
    <ligand>
        <name>[4Fe-4S] cluster</name>
        <dbReference type="ChEBI" id="CHEBI:49883"/>
        <note>4Fe-4S-S-AdoMet</note>
    </ligand>
</feature>
<keyword evidence="17" id="KW-1185">Reference proteome</keyword>
<keyword evidence="6 13" id="KW-0949">S-adenosyl-L-methionine</keyword>
<proteinExistence type="inferred from homology"/>
<dbReference type="InterPro" id="IPR002684">
    <property type="entry name" value="Biotin_synth/BioAB"/>
</dbReference>
<dbReference type="GO" id="GO:0005506">
    <property type="term" value="F:iron ion binding"/>
    <property type="evidence" value="ECO:0007669"/>
    <property type="project" value="UniProtKB-UniRule"/>
</dbReference>
<comment type="cofactor">
    <cofactor evidence="13">
        <name>[2Fe-2S] cluster</name>
        <dbReference type="ChEBI" id="CHEBI:190135"/>
    </cofactor>
    <text evidence="13">Binds 1 [2Fe-2S] cluster. The cluster is coordinated with 3 cysteines and 1 arginine.</text>
</comment>
<dbReference type="PANTHER" id="PTHR22976:SF2">
    <property type="entry name" value="BIOTIN SYNTHASE, MITOCHONDRIAL"/>
    <property type="match status" value="1"/>
</dbReference>
<evidence type="ECO:0000256" key="2">
    <source>
        <dbReference type="ARBA" id="ARBA00010765"/>
    </source>
</evidence>
<sequence length="328" mass="36460">MVELLKEKVLRGESIDQIEALTLLNWPNKEEVYAAANEIRIHHHGNTMDMCSILNARSGRCSEDCKWCSQSAFHKTNIEEYELVDLKEAEEMAKSNAEKGVHKFSLVTSGRAISNHNLDKLCGVYKSIQKNTPIRLCASMGLLKKDQLQKLKDSGVEHYHCNIETAPSFFSELVSSHSMEEKIQTIKQAQSIGMEVCSGGIIGMGETPEQRIEMAFTLNQLNILSIPINVLTPIKGTQLEGMERLTDDEILTTFALFRFINPKAKIRMAAGRNLFAHIQDKALSAGVNAALVGDFLTTIGSNINQDKEIFTKAGFSIVNEDVKDTANI</sequence>
<keyword evidence="8 13" id="KW-0479">Metal-binding</keyword>
<comment type="cofactor">
    <cofactor evidence="13 14">
        <name>[4Fe-4S] cluster</name>
        <dbReference type="ChEBI" id="CHEBI:49883"/>
    </cofactor>
    <text evidence="13 14">Binds 1 [4Fe-4S] cluster. The cluster is coordinated with 3 cysteines and an exchangeable S-adenosyl-L-methionine.</text>
</comment>
<dbReference type="GO" id="GO:0051537">
    <property type="term" value="F:2 iron, 2 sulfur cluster binding"/>
    <property type="evidence" value="ECO:0007669"/>
    <property type="project" value="UniProtKB-KW"/>
</dbReference>
<comment type="subunit">
    <text evidence="13">Homodimer.</text>
</comment>